<dbReference type="EMBL" id="JXNT01000017">
    <property type="protein sequence ID" value="ODM15354.1"/>
    <property type="molecule type" value="Genomic_DNA"/>
</dbReference>
<evidence type="ECO:0000313" key="3">
    <source>
        <dbReference type="Proteomes" id="UP000094569"/>
    </source>
</evidence>
<keyword evidence="1" id="KW-0732">Signal</keyword>
<dbReference type="VEuPathDB" id="FungiDB:SI65_09295"/>
<keyword evidence="3" id="KW-1185">Reference proteome</keyword>
<evidence type="ECO:0000256" key="1">
    <source>
        <dbReference type="SAM" id="SignalP"/>
    </source>
</evidence>
<proteinExistence type="predicted"/>
<feature type="signal peptide" evidence="1">
    <location>
        <begin position="1"/>
        <end position="20"/>
    </location>
</feature>
<dbReference type="InterPro" id="IPR021054">
    <property type="entry name" value="Cell_wall_mannoprotein_1"/>
</dbReference>
<dbReference type="AlphaFoldDB" id="A0A1E3B358"/>
<dbReference type="Pfam" id="PF12296">
    <property type="entry name" value="HsbA"/>
    <property type="match status" value="1"/>
</dbReference>
<organism evidence="2 3">
    <name type="scientific">Aspergillus cristatus</name>
    <name type="common">Chinese Fuzhuan brick tea-fermentation fungus</name>
    <name type="synonym">Eurotium cristatum</name>
    <dbReference type="NCBI Taxonomy" id="573508"/>
    <lineage>
        <taxon>Eukaryota</taxon>
        <taxon>Fungi</taxon>
        <taxon>Dikarya</taxon>
        <taxon>Ascomycota</taxon>
        <taxon>Pezizomycotina</taxon>
        <taxon>Eurotiomycetes</taxon>
        <taxon>Eurotiomycetidae</taxon>
        <taxon>Eurotiales</taxon>
        <taxon>Aspergillaceae</taxon>
        <taxon>Aspergillus</taxon>
        <taxon>Aspergillus subgen. Aspergillus</taxon>
    </lineage>
</organism>
<dbReference type="Proteomes" id="UP000094569">
    <property type="component" value="Unassembled WGS sequence"/>
</dbReference>
<evidence type="ECO:0000313" key="2">
    <source>
        <dbReference type="EMBL" id="ODM15354.1"/>
    </source>
</evidence>
<dbReference type="OrthoDB" id="10315645at2759"/>
<sequence length="172" mass="18770">MQLKPLVAFLFTTLPVLTAATSPDTATINDISNLTDDLKGFDAAVQNWDLQENSSPAQTMKDQVNKAVKDLSQTPQDAKKIESLTPDAQNKLVASMKEFTSVAGDVIKHMTEKQPESDRGDGYRSLMETSNKATGLFFNELQNSLANKIPQETVQELSGQLQGLQDGLNKAI</sequence>
<name>A0A1E3B358_ASPCR</name>
<protein>
    <submittedName>
        <fullName evidence="2">Uncharacterized protein</fullName>
    </submittedName>
</protein>
<reference evidence="2 3" key="1">
    <citation type="journal article" date="2016" name="BMC Genomics">
        <title>Comparative genomic and transcriptomic analyses of the Fuzhuan brick tea-fermentation fungus Aspergillus cristatus.</title>
        <authorList>
            <person name="Ge Y."/>
            <person name="Wang Y."/>
            <person name="Liu Y."/>
            <person name="Tan Y."/>
            <person name="Ren X."/>
            <person name="Zhang X."/>
            <person name="Hyde K.D."/>
            <person name="Liu Y."/>
            <person name="Liu Z."/>
        </authorList>
    </citation>
    <scope>NUCLEOTIDE SEQUENCE [LARGE SCALE GENOMIC DNA]</scope>
    <source>
        <strain evidence="2 3">GZAAS20.1005</strain>
    </source>
</reference>
<gene>
    <name evidence="2" type="ORF">SI65_09295</name>
</gene>
<comment type="caution">
    <text evidence="2">The sequence shown here is derived from an EMBL/GenBank/DDBJ whole genome shotgun (WGS) entry which is preliminary data.</text>
</comment>
<feature type="chain" id="PRO_5009123359" evidence="1">
    <location>
        <begin position="21"/>
        <end position="172"/>
    </location>
</feature>
<accession>A0A1E3B358</accession>